<sequence>MKQTIIRTLGMSLALCLLFGCTSNLPKGHSPLSSSSQGSAPQDGATAAEGGLLIGMAIQNSVAGSAPAEGGEPGLAQADSNVVAVLVDGEGRIVDCKIDAVQSKIEFSAQGTLLTDTAAQIETKTELGERYGMKKASGIGKEWSEQAQALADYVIGKTADEVKGIALTEEGRPADAELAASVTISVGGWLDAVTEAVGNSKPLGAKAGDKLGLGIVTGIAKSTPAGEEDGLAQADSTYAAASFDAEGRITSCLIDGSQSAVRFDKGGQILSDLNAPIPTKDELGEEYGMKKASGIGREWNEQAAAFAAYAAGKSADELSGIALTEEGRPADAELAASVTISVGDFNVCLQKAWKRAQ</sequence>
<evidence type="ECO:0000313" key="3">
    <source>
        <dbReference type="Proteomes" id="UP000294682"/>
    </source>
</evidence>
<reference evidence="2 3" key="1">
    <citation type="submission" date="2019-03" db="EMBL/GenBank/DDBJ databases">
        <title>Genomic Encyclopedia of Type Strains, Phase IV (KMG-IV): sequencing the most valuable type-strain genomes for metagenomic binning, comparative biology and taxonomic classification.</title>
        <authorList>
            <person name="Goeker M."/>
        </authorList>
    </citation>
    <scope>NUCLEOTIDE SEQUENCE [LARGE SCALE GENOMIC DNA]</scope>
    <source>
        <strain evidence="2 3">DSM 100433</strain>
    </source>
</reference>
<gene>
    <name evidence="2" type="ORF">EDD78_11014</name>
</gene>
<dbReference type="Proteomes" id="UP000294682">
    <property type="component" value="Unassembled WGS sequence"/>
</dbReference>
<comment type="caution">
    <text evidence="2">The sequence shown here is derived from an EMBL/GenBank/DDBJ whole genome shotgun (WGS) entry which is preliminary data.</text>
</comment>
<evidence type="ECO:0000313" key="2">
    <source>
        <dbReference type="EMBL" id="TCL42390.1"/>
    </source>
</evidence>
<feature type="chain" id="PRO_5040802984" evidence="1">
    <location>
        <begin position="27"/>
        <end position="357"/>
    </location>
</feature>
<dbReference type="RefSeq" id="WP_132084942.1">
    <property type="nucleotide sequence ID" value="NZ_SLUK01000010.1"/>
</dbReference>
<organism evidence="2 3">
    <name type="scientific">Harryflintia acetispora</name>
    <dbReference type="NCBI Taxonomy" id="1849041"/>
    <lineage>
        <taxon>Bacteria</taxon>
        <taxon>Bacillati</taxon>
        <taxon>Bacillota</taxon>
        <taxon>Clostridia</taxon>
        <taxon>Eubacteriales</taxon>
        <taxon>Oscillospiraceae</taxon>
        <taxon>Harryflintia</taxon>
    </lineage>
</organism>
<dbReference type="Gene3D" id="3.90.1010.20">
    <property type="match status" value="2"/>
</dbReference>
<keyword evidence="1" id="KW-0732">Signal</keyword>
<keyword evidence="3" id="KW-1185">Reference proteome</keyword>
<dbReference type="EMBL" id="SLUK01000010">
    <property type="protein sequence ID" value="TCL42390.1"/>
    <property type="molecule type" value="Genomic_DNA"/>
</dbReference>
<evidence type="ECO:0000256" key="1">
    <source>
        <dbReference type="SAM" id="SignalP"/>
    </source>
</evidence>
<accession>A0A9X8Y7J1</accession>
<proteinExistence type="predicted"/>
<feature type="signal peptide" evidence="1">
    <location>
        <begin position="1"/>
        <end position="26"/>
    </location>
</feature>
<name>A0A9X8Y7J1_9FIRM</name>
<dbReference type="PROSITE" id="PS51257">
    <property type="entry name" value="PROKAR_LIPOPROTEIN"/>
    <property type="match status" value="1"/>
</dbReference>
<protein>
    <submittedName>
        <fullName evidence="2">Uncharacterized protein</fullName>
    </submittedName>
</protein>
<dbReference type="AlphaFoldDB" id="A0A9X8Y7J1"/>